<dbReference type="Proteomes" id="UP001162905">
    <property type="component" value="Unassembled WGS sequence"/>
</dbReference>
<feature type="non-terminal residue" evidence="3">
    <location>
        <position position="1624"/>
    </location>
</feature>
<comment type="caution">
    <text evidence="3">The sequence shown here is derived from an EMBL/GenBank/DDBJ whole genome shotgun (WGS) entry which is preliminary data.</text>
</comment>
<gene>
    <name evidence="3" type="ORF">L4G47_25490</name>
</gene>
<accession>A0ABS9ICT5</accession>
<feature type="coiled-coil region" evidence="1">
    <location>
        <begin position="762"/>
        <end position="822"/>
    </location>
</feature>
<evidence type="ECO:0000313" key="3">
    <source>
        <dbReference type="EMBL" id="MCF7545550.1"/>
    </source>
</evidence>
<keyword evidence="4" id="KW-1185">Reference proteome</keyword>
<evidence type="ECO:0000259" key="2">
    <source>
        <dbReference type="Pfam" id="PF20155"/>
    </source>
</evidence>
<keyword evidence="1" id="KW-0175">Coiled coil</keyword>
<evidence type="ECO:0000256" key="1">
    <source>
        <dbReference type="SAM" id="Coils"/>
    </source>
</evidence>
<dbReference type="NCBIfam" id="TIGR02675">
    <property type="entry name" value="tape_meas_nterm"/>
    <property type="match status" value="1"/>
</dbReference>
<dbReference type="RefSeq" id="WP_237254851.1">
    <property type="nucleotide sequence ID" value="NZ_JAKJXH010000048.1"/>
</dbReference>
<sequence length="1624" mass="167885">MSGQEVRGMLIRLEATTAQLRQEMAKADTTVAQVAGRIDSQLSRVDSAFDRAGSSAQAAAGILKGALAGVVGTAGISELLKHAEAYTTIANRMKLVTTNAAEFQAAQRAVFDIAQRSGQPLAATAELYQRIATNQKELKLTGQGVAGIVETISKTMVISGASTESANAALIQLGQGFASGTLRGEELNSVLEQAPALAQAIAKGMGVSVGALRSLGTAGKLTADAVVKALQAQAAAVNELYGKMQSTVSQGMTKLDNSATNLIGKLDQTSGVSQKLSGVLTSVSKSLDAVSSDGSSLADTVDRVTSVAEKLAVVIGARLALAAGQSALAFASATKASIDQTIALTRSAVASDAARVSEAASAQQTLLTAQSRQVDAKAMLERASVELITAEQKVAADRIRQASELGNLQAVQTALVAERGLEEQRLRAQITETGRAQSIARIVELRQSEIAITNQVRAAETALAETSVATSAQIQAAYQRRSAAAGAYGETTLAVNEAVAASEKTTAAASGISRGIAGLSAAGGGLLALLTGPVGMIATVALIAASFIDFGGSAKTATAALIDQNLTVDESISKFKELGAAQRTLQVSTWTDKQVEALDSAGAALNEYSLRGKEAFDQLGAAGVESGQVLAKMMEEVRNGSRSLNSVTQWVKENKAILPAYTSMLEQTAAAYEINGAKADKYGKLLGQVTSATTSATTEIGKLAAAQQGSGQTTANQVAWDKYIEQLTKTRDLLGANAAAEAAYTAAKMGATPAQAAQAKIIADQTDTLKKYQDAIKESSEAEKVRLKAQLVALYTAEDAANEAAAAQKKALDDTAKAAEESAARQVNAMQLVINQAVNLTKGRNLLLLPETKPDTKNQTGYGLLTNGGTAPVAPVKPKATPDQRAETAIAQLDATTEANKRVDKAANAAATALKNQQKALEDLLAKSGIATKASNDIADAYLAGANNVRELTIKQEIETEVLKTGAKAYDQVSAAVNAMHDAKDRAEVMKHVAELRVEIDSLQKEAVATLHGQEAIDAFNVAKSVQAELIDKKIALGSVEYDQVVAVTKAQLESNKALEQANAANGIVDRLYPQTKLLRDYTQEQEALNKAIELYPEKADAYRDALQRLGVEYQQNKTAASSWGKFTEGAIDRIDDAFADMWKSVLSKSGNFMDTLKDSFRQFLAEMLHMAITKPILVQFASALGVGGASAQSSGLFGDVTGSGGGLTSWLGTAKNVLSVASSNFGQSIMAGWSTGEGVVGGIQGAFGNGASYIKDAITSGFAAGSATASAVASTTAETLTSTLATSYAGYGAQFGTGVAQGSFSGAAASYSASAASSSLSALSATLSYVGAVYAVIQSYQAYGAKGAATTAGFAAAGAAIGSVVPVIGTALGAAIGAVIGSIASSSLFGSGEKYPDLSTSATGHYDNGVYTDQGIATTWQRKAPKYGAAADNAMSSTLNKFASTLGNLYEALGNGAEVSAYSTLQQRKTSGKYSSTFGAQLDDGSVISAKQQFKANDISAALTADYDDIMGTFLAKAIVSSKSLPEYFKSQFTAFANDWNTTADQVIKAIEGVFTRFNGVNDALSLINVANLKLDNTGLIASDSILNMIGAISNLDTATATAKEKVDALNKSVGTYYQAFFT</sequence>
<organism evidence="3 4">
    <name type="scientific">Pseudomonas petrae</name>
    <dbReference type="NCBI Taxonomy" id="2912190"/>
    <lineage>
        <taxon>Bacteria</taxon>
        <taxon>Pseudomonadati</taxon>
        <taxon>Pseudomonadota</taxon>
        <taxon>Gammaproteobacteria</taxon>
        <taxon>Pseudomonadales</taxon>
        <taxon>Pseudomonadaceae</taxon>
        <taxon>Pseudomonas</taxon>
    </lineage>
</organism>
<protein>
    <submittedName>
        <fullName evidence="3">Tape measure protein</fullName>
    </submittedName>
</protein>
<evidence type="ECO:0000313" key="4">
    <source>
        <dbReference type="Proteomes" id="UP001162905"/>
    </source>
</evidence>
<proteinExistence type="predicted"/>
<dbReference type="InterPro" id="IPR013491">
    <property type="entry name" value="Tape_meas_N"/>
</dbReference>
<feature type="domain" description="Tape measure protein N-terminal" evidence="2">
    <location>
        <begin position="78"/>
        <end position="268"/>
    </location>
</feature>
<name>A0ABS9ICT5_9PSED</name>
<reference evidence="3" key="1">
    <citation type="submission" date="2022-01" db="EMBL/GenBank/DDBJ databases">
        <title>Pseudomonas sp. nov. isolated from Antarctic regolith.</title>
        <authorList>
            <person name="Novakova D."/>
            <person name="Sedlar K."/>
        </authorList>
    </citation>
    <scope>NUCLEOTIDE SEQUENCE</scope>
    <source>
        <strain evidence="3">P2647</strain>
    </source>
</reference>
<dbReference type="EMBL" id="JAKJXH010000048">
    <property type="protein sequence ID" value="MCF7545550.1"/>
    <property type="molecule type" value="Genomic_DNA"/>
</dbReference>
<dbReference type="Pfam" id="PF20155">
    <property type="entry name" value="TMP_3"/>
    <property type="match status" value="1"/>
</dbReference>